<name>A0AAU9PM32_9ASTR</name>
<keyword evidence="1" id="KW-0472">Membrane</keyword>
<keyword evidence="3" id="KW-1185">Reference proteome</keyword>
<protein>
    <recommendedName>
        <fullName evidence="4">WAT1-related protein</fullName>
    </recommendedName>
</protein>
<evidence type="ECO:0000313" key="2">
    <source>
        <dbReference type="EMBL" id="CAH1451167.1"/>
    </source>
</evidence>
<gene>
    <name evidence="2" type="ORF">LVIROSA_LOCUS36536</name>
</gene>
<dbReference type="PANTHER" id="PTHR35307:SF8">
    <property type="entry name" value="GUSTATORY RECEPTOR"/>
    <property type="match status" value="1"/>
</dbReference>
<evidence type="ECO:0000256" key="1">
    <source>
        <dbReference type="SAM" id="Phobius"/>
    </source>
</evidence>
<dbReference type="Proteomes" id="UP001157418">
    <property type="component" value="Unassembled WGS sequence"/>
</dbReference>
<reference evidence="2 3" key="1">
    <citation type="submission" date="2022-01" db="EMBL/GenBank/DDBJ databases">
        <authorList>
            <person name="Xiong W."/>
            <person name="Schranz E."/>
        </authorList>
    </citation>
    <scope>NUCLEOTIDE SEQUENCE [LARGE SCALE GENOMIC DNA]</scope>
</reference>
<feature type="transmembrane region" description="Helical" evidence="1">
    <location>
        <begin position="9"/>
        <end position="28"/>
    </location>
</feature>
<keyword evidence="1" id="KW-1133">Transmembrane helix</keyword>
<evidence type="ECO:0000313" key="3">
    <source>
        <dbReference type="Proteomes" id="UP001157418"/>
    </source>
</evidence>
<dbReference type="AlphaFoldDB" id="A0AAU9PM32"/>
<evidence type="ECO:0008006" key="4">
    <source>
        <dbReference type="Google" id="ProtNLM"/>
    </source>
</evidence>
<comment type="caution">
    <text evidence="2">The sequence shown here is derived from an EMBL/GenBank/DDBJ whole genome shotgun (WGS) entry which is preliminary data.</text>
</comment>
<feature type="transmembrane region" description="Helical" evidence="1">
    <location>
        <begin position="102"/>
        <end position="119"/>
    </location>
</feature>
<dbReference type="PANTHER" id="PTHR35307">
    <property type="entry name" value="PROTEIN, PUTATIVE-RELATED"/>
    <property type="match status" value="1"/>
</dbReference>
<accession>A0AAU9PM32</accession>
<sequence length="120" mass="13609">MKAAYNRPVVWVRVFILIASLQCCRTILLDLWSGFYNNRYWFLCRYFYLGVVSLTFATTAVKLSTDMTSPVDITAKFGSLAFMCTMITNIMPSLASKDTKELLSIVIRFAILIITINGNT</sequence>
<dbReference type="EMBL" id="CAKMRJ010005699">
    <property type="protein sequence ID" value="CAH1451167.1"/>
    <property type="molecule type" value="Genomic_DNA"/>
</dbReference>
<organism evidence="2 3">
    <name type="scientific">Lactuca virosa</name>
    <dbReference type="NCBI Taxonomy" id="75947"/>
    <lineage>
        <taxon>Eukaryota</taxon>
        <taxon>Viridiplantae</taxon>
        <taxon>Streptophyta</taxon>
        <taxon>Embryophyta</taxon>
        <taxon>Tracheophyta</taxon>
        <taxon>Spermatophyta</taxon>
        <taxon>Magnoliopsida</taxon>
        <taxon>eudicotyledons</taxon>
        <taxon>Gunneridae</taxon>
        <taxon>Pentapetalae</taxon>
        <taxon>asterids</taxon>
        <taxon>campanulids</taxon>
        <taxon>Asterales</taxon>
        <taxon>Asteraceae</taxon>
        <taxon>Cichorioideae</taxon>
        <taxon>Cichorieae</taxon>
        <taxon>Lactucinae</taxon>
        <taxon>Lactuca</taxon>
    </lineage>
</organism>
<feature type="transmembrane region" description="Helical" evidence="1">
    <location>
        <begin position="73"/>
        <end position="90"/>
    </location>
</feature>
<keyword evidence="1" id="KW-0812">Transmembrane</keyword>
<feature type="transmembrane region" description="Helical" evidence="1">
    <location>
        <begin position="40"/>
        <end position="61"/>
    </location>
</feature>
<proteinExistence type="predicted"/>